<comment type="caution">
    <text evidence="3">The sequence shown here is derived from an EMBL/GenBank/DDBJ whole genome shotgun (WGS) entry which is preliminary data.</text>
</comment>
<reference evidence="3 4" key="1">
    <citation type="submission" date="2024-11" db="EMBL/GenBank/DDBJ databases">
        <title>Chromosome-level genome assembly of Eucalyptus globulus Labill. provides insights into its genome evolution.</title>
        <authorList>
            <person name="Li X."/>
        </authorList>
    </citation>
    <scope>NUCLEOTIDE SEQUENCE [LARGE SCALE GENOMIC DNA]</scope>
    <source>
        <strain evidence="3">CL2024</strain>
        <tissue evidence="3">Fresh tender leaves</tissue>
    </source>
</reference>
<evidence type="ECO:0000313" key="4">
    <source>
        <dbReference type="Proteomes" id="UP001634007"/>
    </source>
</evidence>
<feature type="domain" description="VQ" evidence="2">
    <location>
        <begin position="103"/>
        <end position="129"/>
    </location>
</feature>
<evidence type="ECO:0000256" key="1">
    <source>
        <dbReference type="SAM" id="MobiDB-lite"/>
    </source>
</evidence>
<dbReference type="Proteomes" id="UP001634007">
    <property type="component" value="Unassembled WGS sequence"/>
</dbReference>
<feature type="compositionally biased region" description="Basic and acidic residues" evidence="1">
    <location>
        <begin position="1"/>
        <end position="11"/>
    </location>
</feature>
<evidence type="ECO:0000313" key="3">
    <source>
        <dbReference type="EMBL" id="KAL3731463.1"/>
    </source>
</evidence>
<feature type="region of interest" description="Disordered" evidence="1">
    <location>
        <begin position="1"/>
        <end position="93"/>
    </location>
</feature>
<dbReference type="EMBL" id="JBJKBG010000007">
    <property type="protein sequence ID" value="KAL3731463.1"/>
    <property type="molecule type" value="Genomic_DNA"/>
</dbReference>
<evidence type="ECO:0000259" key="2">
    <source>
        <dbReference type="Pfam" id="PF05678"/>
    </source>
</evidence>
<accession>A0ABD3JWP9</accession>
<dbReference type="PANTHER" id="PTHR33143:SF76">
    <property type="entry name" value="VQ MOTIF-CONTAINING PROTEIN 8, CHLOROPLASTIC"/>
    <property type="match status" value="1"/>
</dbReference>
<dbReference type="PANTHER" id="PTHR33143">
    <property type="entry name" value="F16F4.1 PROTEIN-RELATED"/>
    <property type="match status" value="1"/>
</dbReference>
<dbReference type="InterPro" id="IPR039607">
    <property type="entry name" value="VQ_8/17/18/20/21/25"/>
</dbReference>
<dbReference type="AlphaFoldDB" id="A0ABD3JWP9"/>
<keyword evidence="4" id="KW-1185">Reference proteome</keyword>
<dbReference type="InterPro" id="IPR008889">
    <property type="entry name" value="VQ"/>
</dbReference>
<proteinExistence type="predicted"/>
<sequence length="246" mass="26765">MSPAKSPDRGDPNATATGAAAATRREINGPRPPLLKIHKDSHLIKKAASHHYSSSSSSNNSSSSCSSSLSNPNHHLPADPSQQQQQPWRLQQPQGARPVIIYTHSPKIIHTKARDFMALVQKLTGCHQHDKGEPVPAPDPPQPQIAPTDDKTTLNKRDASSSVLSEDRRSGAVPAIHEANCVSPIPSHQNALISDIPLFTPNAADFFLSPGQRMYRYPYSAYMSPSTANRIISPSIAEFMKEMPEC</sequence>
<feature type="compositionally biased region" description="Low complexity" evidence="1">
    <location>
        <begin position="50"/>
        <end position="93"/>
    </location>
</feature>
<feature type="compositionally biased region" description="Basic and acidic residues" evidence="1">
    <location>
        <begin position="148"/>
        <end position="170"/>
    </location>
</feature>
<feature type="region of interest" description="Disordered" evidence="1">
    <location>
        <begin position="127"/>
        <end position="170"/>
    </location>
</feature>
<organism evidence="3 4">
    <name type="scientific">Eucalyptus globulus</name>
    <name type="common">Tasmanian blue gum</name>
    <dbReference type="NCBI Taxonomy" id="34317"/>
    <lineage>
        <taxon>Eukaryota</taxon>
        <taxon>Viridiplantae</taxon>
        <taxon>Streptophyta</taxon>
        <taxon>Embryophyta</taxon>
        <taxon>Tracheophyta</taxon>
        <taxon>Spermatophyta</taxon>
        <taxon>Magnoliopsida</taxon>
        <taxon>eudicotyledons</taxon>
        <taxon>Gunneridae</taxon>
        <taxon>Pentapetalae</taxon>
        <taxon>rosids</taxon>
        <taxon>malvids</taxon>
        <taxon>Myrtales</taxon>
        <taxon>Myrtaceae</taxon>
        <taxon>Myrtoideae</taxon>
        <taxon>Eucalypteae</taxon>
        <taxon>Eucalyptus</taxon>
    </lineage>
</organism>
<feature type="compositionally biased region" description="Pro residues" evidence="1">
    <location>
        <begin position="135"/>
        <end position="144"/>
    </location>
</feature>
<protein>
    <recommendedName>
        <fullName evidence="2">VQ domain-containing protein</fullName>
    </recommendedName>
</protein>
<gene>
    <name evidence="3" type="ORF">ACJRO7_028355</name>
</gene>
<name>A0ABD3JWP9_EUCGL</name>
<dbReference type="Pfam" id="PF05678">
    <property type="entry name" value="VQ"/>
    <property type="match status" value="1"/>
</dbReference>